<organism evidence="1 2">
    <name type="scientific">[Torrubiella] hemipterigena</name>
    <dbReference type="NCBI Taxonomy" id="1531966"/>
    <lineage>
        <taxon>Eukaryota</taxon>
        <taxon>Fungi</taxon>
        <taxon>Dikarya</taxon>
        <taxon>Ascomycota</taxon>
        <taxon>Pezizomycotina</taxon>
        <taxon>Sordariomycetes</taxon>
        <taxon>Hypocreomycetidae</taxon>
        <taxon>Hypocreales</taxon>
        <taxon>Clavicipitaceae</taxon>
        <taxon>Clavicipitaceae incertae sedis</taxon>
        <taxon>'Torrubiella' clade</taxon>
    </lineage>
</organism>
<proteinExistence type="predicted"/>
<evidence type="ECO:0000313" key="1">
    <source>
        <dbReference type="EMBL" id="CEJ90864.1"/>
    </source>
</evidence>
<keyword evidence="2" id="KW-1185">Reference proteome</keyword>
<accession>A0A0A1T7T5</accession>
<reference evidence="1 2" key="1">
    <citation type="journal article" date="2015" name="Genome Announc.">
        <title>Draft Genome Sequence and Gene Annotation of the Entomopathogenic Fungus Verticillium hemipterigenum.</title>
        <authorList>
            <person name="Horn F."/>
            <person name="Habel A."/>
            <person name="Scharf D.H."/>
            <person name="Dworschak J."/>
            <person name="Brakhage A.A."/>
            <person name="Guthke R."/>
            <person name="Hertweck C."/>
            <person name="Linde J."/>
        </authorList>
    </citation>
    <scope>NUCLEOTIDE SEQUENCE [LARGE SCALE GENOMIC DNA]</scope>
</reference>
<name>A0A0A1T7T5_9HYPO</name>
<evidence type="ECO:0000313" key="2">
    <source>
        <dbReference type="Proteomes" id="UP000039046"/>
    </source>
</evidence>
<dbReference type="AlphaFoldDB" id="A0A0A1T7T5"/>
<sequence length="119" mass="13645">MKKQFTALDTIVFRNTAQYEPDNLGLGRIGFALQALPNVRRVVFESLGGYRPNDPLHSDPAPFLPRPELKWPALPRIQEIFIPPYTRNSPVPSEGIRNMVQLCKNLHKFVFQLTMPDED</sequence>
<protein>
    <submittedName>
        <fullName evidence="1">Uncharacterized protein</fullName>
    </submittedName>
</protein>
<dbReference type="EMBL" id="CDHN01000003">
    <property type="protein sequence ID" value="CEJ90864.1"/>
    <property type="molecule type" value="Genomic_DNA"/>
</dbReference>
<gene>
    <name evidence="1" type="ORF">VHEMI06617</name>
</gene>
<dbReference type="HOGENOM" id="CLU_2063118_0_0_1"/>
<dbReference type="Proteomes" id="UP000039046">
    <property type="component" value="Unassembled WGS sequence"/>
</dbReference>